<dbReference type="Proteomes" id="UP001056120">
    <property type="component" value="Linkage Group LG12"/>
</dbReference>
<proteinExistence type="predicted"/>
<comment type="caution">
    <text evidence="1">The sequence shown here is derived from an EMBL/GenBank/DDBJ whole genome shotgun (WGS) entry which is preliminary data.</text>
</comment>
<keyword evidence="2" id="KW-1185">Reference proteome</keyword>
<name>A0ACB9HH55_9ASTR</name>
<accession>A0ACB9HH55</accession>
<sequence length="86" mass="9822">MMVCFLGVVGKHFGKAPCSDRYSCCGCCKGRRGSDGACFPPPLPSWFHLTLKCFQRRPWFSWIFGLYYLPMIYSGMGPRGEEIKRT</sequence>
<evidence type="ECO:0000313" key="2">
    <source>
        <dbReference type="Proteomes" id="UP001056120"/>
    </source>
</evidence>
<organism evidence="1 2">
    <name type="scientific">Smallanthus sonchifolius</name>
    <dbReference type="NCBI Taxonomy" id="185202"/>
    <lineage>
        <taxon>Eukaryota</taxon>
        <taxon>Viridiplantae</taxon>
        <taxon>Streptophyta</taxon>
        <taxon>Embryophyta</taxon>
        <taxon>Tracheophyta</taxon>
        <taxon>Spermatophyta</taxon>
        <taxon>Magnoliopsida</taxon>
        <taxon>eudicotyledons</taxon>
        <taxon>Gunneridae</taxon>
        <taxon>Pentapetalae</taxon>
        <taxon>asterids</taxon>
        <taxon>campanulids</taxon>
        <taxon>Asterales</taxon>
        <taxon>Asteraceae</taxon>
        <taxon>Asteroideae</taxon>
        <taxon>Heliantheae alliance</taxon>
        <taxon>Millerieae</taxon>
        <taxon>Smallanthus</taxon>
    </lineage>
</organism>
<protein>
    <submittedName>
        <fullName evidence="1">Uncharacterized protein</fullName>
    </submittedName>
</protein>
<gene>
    <name evidence="1" type="ORF">L1987_37723</name>
</gene>
<reference evidence="2" key="1">
    <citation type="journal article" date="2022" name="Mol. Ecol. Resour.">
        <title>The genomes of chicory, endive, great burdock and yacon provide insights into Asteraceae palaeo-polyploidization history and plant inulin production.</title>
        <authorList>
            <person name="Fan W."/>
            <person name="Wang S."/>
            <person name="Wang H."/>
            <person name="Wang A."/>
            <person name="Jiang F."/>
            <person name="Liu H."/>
            <person name="Zhao H."/>
            <person name="Xu D."/>
            <person name="Zhang Y."/>
        </authorList>
    </citation>
    <scope>NUCLEOTIDE SEQUENCE [LARGE SCALE GENOMIC DNA]</scope>
    <source>
        <strain evidence="2">cv. Yunnan</strain>
    </source>
</reference>
<dbReference type="EMBL" id="CM042029">
    <property type="protein sequence ID" value="KAI3795079.1"/>
    <property type="molecule type" value="Genomic_DNA"/>
</dbReference>
<reference evidence="1 2" key="2">
    <citation type="journal article" date="2022" name="Mol. Ecol. Resour.">
        <title>The genomes of chicory, endive, great burdock and yacon provide insights into Asteraceae paleo-polyploidization history and plant inulin production.</title>
        <authorList>
            <person name="Fan W."/>
            <person name="Wang S."/>
            <person name="Wang H."/>
            <person name="Wang A."/>
            <person name="Jiang F."/>
            <person name="Liu H."/>
            <person name="Zhao H."/>
            <person name="Xu D."/>
            <person name="Zhang Y."/>
        </authorList>
    </citation>
    <scope>NUCLEOTIDE SEQUENCE [LARGE SCALE GENOMIC DNA]</scope>
    <source>
        <strain evidence="2">cv. Yunnan</strain>
        <tissue evidence="1">Leaves</tissue>
    </source>
</reference>
<evidence type="ECO:0000313" key="1">
    <source>
        <dbReference type="EMBL" id="KAI3795079.1"/>
    </source>
</evidence>